<dbReference type="InterPro" id="IPR036390">
    <property type="entry name" value="WH_DNA-bd_sf"/>
</dbReference>
<proteinExistence type="predicted"/>
<dbReference type="GO" id="GO:0045892">
    <property type="term" value="P:negative regulation of DNA-templated transcription"/>
    <property type="evidence" value="ECO:0007669"/>
    <property type="project" value="TreeGrafter"/>
</dbReference>
<evidence type="ECO:0000313" key="5">
    <source>
        <dbReference type="EMBL" id="GII79126.1"/>
    </source>
</evidence>
<dbReference type="GO" id="GO:0003700">
    <property type="term" value="F:DNA-binding transcription factor activity"/>
    <property type="evidence" value="ECO:0007669"/>
    <property type="project" value="InterPro"/>
</dbReference>
<accession>A0A919R659</accession>
<gene>
    <name evidence="5" type="ORF">Sru01_41080</name>
</gene>
<evidence type="ECO:0000256" key="3">
    <source>
        <dbReference type="ARBA" id="ARBA00023163"/>
    </source>
</evidence>
<dbReference type="AlphaFoldDB" id="A0A919R659"/>
<keyword evidence="3" id="KW-0804">Transcription</keyword>
<dbReference type="SMART" id="SM00345">
    <property type="entry name" value="HTH_GNTR"/>
    <property type="match status" value="1"/>
</dbReference>
<keyword evidence="6" id="KW-1185">Reference proteome</keyword>
<keyword evidence="1" id="KW-0805">Transcription regulation</keyword>
<dbReference type="CDD" id="cd07377">
    <property type="entry name" value="WHTH_GntR"/>
    <property type="match status" value="1"/>
</dbReference>
<comment type="caution">
    <text evidence="5">The sequence shown here is derived from an EMBL/GenBank/DDBJ whole genome shotgun (WGS) entry which is preliminary data.</text>
</comment>
<organism evidence="5 6">
    <name type="scientific">Sphaerisporangium rufum</name>
    <dbReference type="NCBI Taxonomy" id="1381558"/>
    <lineage>
        <taxon>Bacteria</taxon>
        <taxon>Bacillati</taxon>
        <taxon>Actinomycetota</taxon>
        <taxon>Actinomycetes</taxon>
        <taxon>Streptosporangiales</taxon>
        <taxon>Streptosporangiaceae</taxon>
        <taxon>Sphaerisporangium</taxon>
    </lineage>
</organism>
<dbReference type="PANTHER" id="PTHR44846:SF17">
    <property type="entry name" value="GNTR-FAMILY TRANSCRIPTIONAL REGULATOR"/>
    <property type="match status" value="1"/>
</dbReference>
<evidence type="ECO:0000259" key="4">
    <source>
        <dbReference type="PROSITE" id="PS50949"/>
    </source>
</evidence>
<dbReference type="Proteomes" id="UP000655287">
    <property type="component" value="Unassembled WGS sequence"/>
</dbReference>
<dbReference type="InterPro" id="IPR036388">
    <property type="entry name" value="WH-like_DNA-bd_sf"/>
</dbReference>
<dbReference type="GO" id="GO:0003677">
    <property type="term" value="F:DNA binding"/>
    <property type="evidence" value="ECO:0007669"/>
    <property type="project" value="UniProtKB-KW"/>
</dbReference>
<keyword evidence="2" id="KW-0238">DNA-binding</keyword>
<dbReference type="Pfam" id="PF00392">
    <property type="entry name" value="GntR"/>
    <property type="match status" value="1"/>
</dbReference>
<dbReference type="InterPro" id="IPR000524">
    <property type="entry name" value="Tscrpt_reg_HTH_GntR"/>
</dbReference>
<sequence>MAKKPDGRPRHQQIAAEIRALIMSGDLPPGTRLPTTQQLMARYSVTSQTVQRTLNVLKDEGFIAGRATGAVEKIGRRVANGSTRLARCLMGSCPGRCWTGW</sequence>
<dbReference type="PROSITE" id="PS50949">
    <property type="entry name" value="HTH_GNTR"/>
    <property type="match status" value="1"/>
</dbReference>
<name>A0A919R659_9ACTN</name>
<evidence type="ECO:0000256" key="1">
    <source>
        <dbReference type="ARBA" id="ARBA00023015"/>
    </source>
</evidence>
<dbReference type="Gene3D" id="1.10.10.10">
    <property type="entry name" value="Winged helix-like DNA-binding domain superfamily/Winged helix DNA-binding domain"/>
    <property type="match status" value="1"/>
</dbReference>
<reference evidence="5" key="1">
    <citation type="submission" date="2021-01" db="EMBL/GenBank/DDBJ databases">
        <title>Whole genome shotgun sequence of Sphaerisporangium rufum NBRC 109079.</title>
        <authorList>
            <person name="Komaki H."/>
            <person name="Tamura T."/>
        </authorList>
    </citation>
    <scope>NUCLEOTIDE SEQUENCE</scope>
    <source>
        <strain evidence="5">NBRC 109079</strain>
    </source>
</reference>
<evidence type="ECO:0000256" key="2">
    <source>
        <dbReference type="ARBA" id="ARBA00023125"/>
    </source>
</evidence>
<feature type="domain" description="HTH gntR-type" evidence="4">
    <location>
        <begin position="8"/>
        <end position="81"/>
    </location>
</feature>
<evidence type="ECO:0000313" key="6">
    <source>
        <dbReference type="Proteomes" id="UP000655287"/>
    </source>
</evidence>
<dbReference type="EMBL" id="BOOU01000054">
    <property type="protein sequence ID" value="GII79126.1"/>
    <property type="molecule type" value="Genomic_DNA"/>
</dbReference>
<protein>
    <recommendedName>
        <fullName evidence="4">HTH gntR-type domain-containing protein</fullName>
    </recommendedName>
</protein>
<dbReference type="InterPro" id="IPR050679">
    <property type="entry name" value="Bact_HTH_transcr_reg"/>
</dbReference>
<dbReference type="SUPFAM" id="SSF46785">
    <property type="entry name" value="Winged helix' DNA-binding domain"/>
    <property type="match status" value="1"/>
</dbReference>
<dbReference type="RefSeq" id="WP_239137594.1">
    <property type="nucleotide sequence ID" value="NZ_BOOU01000054.1"/>
</dbReference>
<dbReference type="PANTHER" id="PTHR44846">
    <property type="entry name" value="MANNOSYL-D-GLYCERATE TRANSPORT/METABOLISM SYSTEM REPRESSOR MNGR-RELATED"/>
    <property type="match status" value="1"/>
</dbReference>